<dbReference type="GO" id="GO:0020037">
    <property type="term" value="F:heme binding"/>
    <property type="evidence" value="ECO:0007669"/>
    <property type="project" value="InterPro"/>
</dbReference>
<keyword evidence="2" id="KW-1185">Reference proteome</keyword>
<reference evidence="1 2" key="1">
    <citation type="journal article" date="2018" name="Biotechnol. Biofuels">
        <title>Integrative visual omics of the white-rot fungus Polyporus brumalis exposes the biotechnological potential of its oxidative enzymes for delignifying raw plant biomass.</title>
        <authorList>
            <person name="Miyauchi S."/>
            <person name="Rancon A."/>
            <person name="Drula E."/>
            <person name="Hage H."/>
            <person name="Chaduli D."/>
            <person name="Favel A."/>
            <person name="Grisel S."/>
            <person name="Henrissat B."/>
            <person name="Herpoel-Gimbert I."/>
            <person name="Ruiz-Duenas F.J."/>
            <person name="Chevret D."/>
            <person name="Hainaut M."/>
            <person name="Lin J."/>
            <person name="Wang M."/>
            <person name="Pangilinan J."/>
            <person name="Lipzen A."/>
            <person name="Lesage-Meessen L."/>
            <person name="Navarro D."/>
            <person name="Riley R."/>
            <person name="Grigoriev I.V."/>
            <person name="Zhou S."/>
            <person name="Raouche S."/>
            <person name="Rosso M.N."/>
        </authorList>
    </citation>
    <scope>NUCLEOTIDE SEQUENCE [LARGE SCALE GENOMIC DNA]</scope>
    <source>
        <strain evidence="1 2">BRFM 1820</strain>
    </source>
</reference>
<dbReference type="OrthoDB" id="2113341at2759"/>
<dbReference type="GO" id="GO:0006979">
    <property type="term" value="P:response to oxidative stress"/>
    <property type="evidence" value="ECO:0007669"/>
    <property type="project" value="InterPro"/>
</dbReference>
<dbReference type="Gene3D" id="1.10.520.10">
    <property type="match status" value="1"/>
</dbReference>
<dbReference type="AlphaFoldDB" id="A0A371DJE8"/>
<dbReference type="GO" id="GO:0004601">
    <property type="term" value="F:peroxidase activity"/>
    <property type="evidence" value="ECO:0007669"/>
    <property type="project" value="InterPro"/>
</dbReference>
<dbReference type="PRINTS" id="PR00462">
    <property type="entry name" value="LIGNINASE"/>
</dbReference>
<protein>
    <submittedName>
        <fullName evidence="1">Uncharacterized protein</fullName>
    </submittedName>
</protein>
<name>A0A371DJE8_9APHY</name>
<proteinExistence type="predicted"/>
<dbReference type="EMBL" id="KZ857390">
    <property type="protein sequence ID" value="RDX52646.1"/>
    <property type="molecule type" value="Genomic_DNA"/>
</dbReference>
<dbReference type="SUPFAM" id="SSF48113">
    <property type="entry name" value="Heme-dependent peroxidases"/>
    <property type="match status" value="1"/>
</dbReference>
<evidence type="ECO:0000313" key="1">
    <source>
        <dbReference type="EMBL" id="RDX52646.1"/>
    </source>
</evidence>
<sequence>VQLAVAIGLAQCPIAPQLEFLLGREAATQPAKDSLVPEPFGTCSPLQIHVLSCD</sequence>
<dbReference type="Proteomes" id="UP000256964">
    <property type="component" value="Unassembled WGS sequence"/>
</dbReference>
<evidence type="ECO:0000313" key="2">
    <source>
        <dbReference type="Proteomes" id="UP000256964"/>
    </source>
</evidence>
<organism evidence="1 2">
    <name type="scientific">Lentinus brumalis</name>
    <dbReference type="NCBI Taxonomy" id="2498619"/>
    <lineage>
        <taxon>Eukaryota</taxon>
        <taxon>Fungi</taxon>
        <taxon>Dikarya</taxon>
        <taxon>Basidiomycota</taxon>
        <taxon>Agaricomycotina</taxon>
        <taxon>Agaricomycetes</taxon>
        <taxon>Polyporales</taxon>
        <taxon>Polyporaceae</taxon>
        <taxon>Lentinus</taxon>
    </lineage>
</organism>
<dbReference type="InterPro" id="IPR001621">
    <property type="entry name" value="Ligninase"/>
</dbReference>
<gene>
    <name evidence="1" type="ORF">OH76DRAFT_1344842</name>
</gene>
<feature type="non-terminal residue" evidence="1">
    <location>
        <position position="1"/>
    </location>
</feature>
<accession>A0A371DJE8</accession>
<dbReference type="InterPro" id="IPR010255">
    <property type="entry name" value="Haem_peroxidase_sf"/>
</dbReference>